<dbReference type="STRING" id="33097.A0A150GWV1"/>
<reference evidence="6" key="1">
    <citation type="journal article" date="2016" name="Nat. Commun.">
        <title>The Gonium pectorale genome demonstrates co-option of cell cycle regulation during the evolution of multicellularity.</title>
        <authorList>
            <person name="Hanschen E.R."/>
            <person name="Marriage T.N."/>
            <person name="Ferris P.J."/>
            <person name="Hamaji T."/>
            <person name="Toyoda A."/>
            <person name="Fujiyama A."/>
            <person name="Neme R."/>
            <person name="Noguchi H."/>
            <person name="Minakuchi Y."/>
            <person name="Suzuki M."/>
            <person name="Kawai-Toyooka H."/>
            <person name="Smith D.R."/>
            <person name="Sparks H."/>
            <person name="Anderson J."/>
            <person name="Bakaric R."/>
            <person name="Luria V."/>
            <person name="Karger A."/>
            <person name="Kirschner M.W."/>
            <person name="Durand P.M."/>
            <person name="Michod R.E."/>
            <person name="Nozaki H."/>
            <person name="Olson B.J."/>
        </authorList>
    </citation>
    <scope>NUCLEOTIDE SEQUENCE [LARGE SCALE GENOMIC DNA]</scope>
    <source>
        <strain evidence="6">NIES-2863</strain>
    </source>
</reference>
<evidence type="ECO:0000259" key="4">
    <source>
        <dbReference type="PROSITE" id="PS50011"/>
    </source>
</evidence>
<dbReference type="GO" id="GO:0005524">
    <property type="term" value="F:ATP binding"/>
    <property type="evidence" value="ECO:0007669"/>
    <property type="project" value="UniProtKB-UniRule"/>
</dbReference>
<dbReference type="Pfam" id="PF00069">
    <property type="entry name" value="Pkinase"/>
    <property type="match status" value="1"/>
</dbReference>
<dbReference type="CDD" id="cd14014">
    <property type="entry name" value="STKc_PknB_like"/>
    <property type="match status" value="1"/>
</dbReference>
<evidence type="ECO:0000313" key="5">
    <source>
        <dbReference type="EMBL" id="KXZ54284.1"/>
    </source>
</evidence>
<proteinExistence type="predicted"/>
<keyword evidence="6" id="KW-1185">Reference proteome</keyword>
<dbReference type="GO" id="GO:0004674">
    <property type="term" value="F:protein serine/threonine kinase activity"/>
    <property type="evidence" value="ECO:0007669"/>
    <property type="project" value="TreeGrafter"/>
</dbReference>
<dbReference type="PROSITE" id="PS50011">
    <property type="entry name" value="PROTEIN_KINASE_DOM"/>
    <property type="match status" value="1"/>
</dbReference>
<evidence type="ECO:0000256" key="2">
    <source>
        <dbReference type="SAM" id="MobiDB-lite"/>
    </source>
</evidence>
<dbReference type="InterPro" id="IPR000719">
    <property type="entry name" value="Prot_kinase_dom"/>
</dbReference>
<feature type="compositionally biased region" description="Basic and acidic residues" evidence="2">
    <location>
        <begin position="366"/>
        <end position="382"/>
    </location>
</feature>
<feature type="compositionally biased region" description="Low complexity" evidence="2">
    <location>
        <begin position="296"/>
        <end position="315"/>
    </location>
</feature>
<dbReference type="SUPFAM" id="SSF56112">
    <property type="entry name" value="Protein kinase-like (PK-like)"/>
    <property type="match status" value="1"/>
</dbReference>
<dbReference type="OrthoDB" id="548589at2759"/>
<dbReference type="AlphaFoldDB" id="A0A150GWV1"/>
<keyword evidence="3" id="KW-0732">Signal</keyword>
<feature type="region of interest" description="Disordered" evidence="2">
    <location>
        <begin position="296"/>
        <end position="383"/>
    </location>
</feature>
<dbReference type="InterPro" id="IPR011009">
    <property type="entry name" value="Kinase-like_dom_sf"/>
</dbReference>
<dbReference type="InterPro" id="IPR017441">
    <property type="entry name" value="Protein_kinase_ATP_BS"/>
</dbReference>
<feature type="binding site" evidence="1">
    <location>
        <position position="451"/>
    </location>
    <ligand>
        <name>ATP</name>
        <dbReference type="ChEBI" id="CHEBI:30616"/>
    </ligand>
</feature>
<dbReference type="PANTHER" id="PTHR44329:SF214">
    <property type="entry name" value="PROTEIN KINASE DOMAIN-CONTAINING PROTEIN"/>
    <property type="match status" value="1"/>
</dbReference>
<feature type="domain" description="Protein kinase" evidence="4">
    <location>
        <begin position="424"/>
        <end position="717"/>
    </location>
</feature>
<accession>A0A150GWV1</accession>
<evidence type="ECO:0000256" key="3">
    <source>
        <dbReference type="SAM" id="SignalP"/>
    </source>
</evidence>
<gene>
    <name evidence="5" type="ORF">GPECTOR_5g371</name>
</gene>
<dbReference type="EMBL" id="LSYV01000006">
    <property type="protein sequence ID" value="KXZ54284.1"/>
    <property type="molecule type" value="Genomic_DNA"/>
</dbReference>
<feature type="chain" id="PRO_5007562261" description="Protein kinase domain-containing protein" evidence="3">
    <location>
        <begin position="23"/>
        <end position="731"/>
    </location>
</feature>
<evidence type="ECO:0000313" key="6">
    <source>
        <dbReference type="Proteomes" id="UP000075714"/>
    </source>
</evidence>
<protein>
    <recommendedName>
        <fullName evidence="4">Protein kinase domain-containing protein</fullName>
    </recommendedName>
</protein>
<keyword evidence="1" id="KW-0067">ATP-binding</keyword>
<dbReference type="Gene3D" id="3.30.200.20">
    <property type="entry name" value="Phosphorylase Kinase, domain 1"/>
    <property type="match status" value="1"/>
</dbReference>
<organism evidence="5 6">
    <name type="scientific">Gonium pectorale</name>
    <name type="common">Green alga</name>
    <dbReference type="NCBI Taxonomy" id="33097"/>
    <lineage>
        <taxon>Eukaryota</taxon>
        <taxon>Viridiplantae</taxon>
        <taxon>Chlorophyta</taxon>
        <taxon>core chlorophytes</taxon>
        <taxon>Chlorophyceae</taxon>
        <taxon>CS clade</taxon>
        <taxon>Chlamydomonadales</taxon>
        <taxon>Volvocaceae</taxon>
        <taxon>Gonium</taxon>
    </lineage>
</organism>
<dbReference type="PANTHER" id="PTHR44329">
    <property type="entry name" value="SERINE/THREONINE-PROTEIN KINASE TNNI3K-RELATED"/>
    <property type="match status" value="1"/>
</dbReference>
<dbReference type="Gene3D" id="1.10.510.10">
    <property type="entry name" value="Transferase(Phosphotransferase) domain 1"/>
    <property type="match status" value="1"/>
</dbReference>
<name>A0A150GWV1_GONPE</name>
<dbReference type="InterPro" id="IPR051681">
    <property type="entry name" value="Ser/Thr_Kinases-Pseudokinases"/>
</dbReference>
<dbReference type="Proteomes" id="UP000075714">
    <property type="component" value="Unassembled WGS sequence"/>
</dbReference>
<evidence type="ECO:0000256" key="1">
    <source>
        <dbReference type="PROSITE-ProRule" id="PRU10141"/>
    </source>
</evidence>
<dbReference type="PROSITE" id="PS00107">
    <property type="entry name" value="PROTEIN_KINASE_ATP"/>
    <property type="match status" value="1"/>
</dbReference>
<feature type="signal peptide" evidence="3">
    <location>
        <begin position="1"/>
        <end position="22"/>
    </location>
</feature>
<comment type="caution">
    <text evidence="5">The sequence shown here is derived from an EMBL/GenBank/DDBJ whole genome shotgun (WGS) entry which is preliminary data.</text>
</comment>
<keyword evidence="1" id="KW-0547">Nucleotide-binding</keyword>
<sequence length="731" mass="77613">MMSWRPFSLQLLLLLLFLSAEAQQLNASSGRSSVVPVSSTRQLFAGLSDPSVGVIVLADSLVLNASEWSGTVIVNRSLLVTASAERIAAQTYVLLDFSNLAMLFSVAPGCTLRLVGLELFNHFDLVGPTFRPMRQSIGATLIIEQCLQRRVASIPLDAVVINSLAAPRPADQEGQTHVINVISNFTFRTTRSVSPLSAATAISVYDYAALLPPDSSLAFQNLFYGGYKYIVVRSYYVAEHVVPQSCLDKRPGSECVTLLLAQLAGGKDGSLTVHSSNGSITPKDGEFELALGAAEGEVGPGKAAQAEQPQAQQQHQAEDGGPHGHSARLRPALASHLHSAQHDQARGSGCDAAAKGDRGTASGSARGEDGGMHDAEPADVERPNSTGAVAAGAAVAPPQQPPDVVAELGRMAQELKANVKDDVIKLETVIGCGTFGTVYKGTWRGLPVAVKSLVFTASTASRRRALQEAALCQSITHPNIAATYSSELQPLGPISGTLAGGGSAETGREGTDKAAQTAQLPNEWRLYIVQEFADGGTLGNLYGNKDLWPRIGEPDLPAVLSLGLGIARAVAYLHSKRIIHGDLNPNNVLLKRDGGEPSGFAVKVGDFGLSVMLPEHRTHLSNLRQGTMFYMCPAVVMKGQVGPSSDVFSLGVMLWELYHGRRAGTRTDAGPRYCSIFPSFPPTCPPVYSAVALHCLQRTPQHRPPAADVVVRLERLLRLLLTDRQQGADGP</sequence>